<evidence type="ECO:0008006" key="3">
    <source>
        <dbReference type="Google" id="ProtNLM"/>
    </source>
</evidence>
<evidence type="ECO:0000313" key="2">
    <source>
        <dbReference type="Proteomes" id="UP000799291"/>
    </source>
</evidence>
<proteinExistence type="predicted"/>
<protein>
    <recommendedName>
        <fullName evidence="3">Heterokaryon incompatibility domain-containing protein</fullName>
    </recommendedName>
</protein>
<dbReference type="EMBL" id="MU005638">
    <property type="protein sequence ID" value="KAF2676182.1"/>
    <property type="molecule type" value="Genomic_DNA"/>
</dbReference>
<dbReference type="Proteomes" id="UP000799291">
    <property type="component" value="Unassembled WGS sequence"/>
</dbReference>
<sequence length="223" mass="26577">MDTIYRNALSVLVWLGLPSSAEMFKHHHEPIRTLDDEEFDWFLSIREPANRPYWGRFWVIQEFLLGRNVNIYRGNSRLNRDDFKDLLGIQTEDLDYLQSSFDYTQHESDRHPELQQPLYKLLINHRNSQCKDPRDRVFALLGLVTINERHWLGRFFPDYTMSEDDVIIIALSHVQQINLEYDGGDTEQLFMGLGVNCKGRRKRLSRRAEKFDYFGDLPPSRFY</sequence>
<evidence type="ECO:0000313" key="1">
    <source>
        <dbReference type="EMBL" id="KAF2676182.1"/>
    </source>
</evidence>
<dbReference type="PANTHER" id="PTHR24148:SF73">
    <property type="entry name" value="HET DOMAIN PROTEIN (AFU_ORTHOLOGUE AFUA_8G01020)"/>
    <property type="match status" value="1"/>
</dbReference>
<feature type="non-terminal residue" evidence="1">
    <location>
        <position position="223"/>
    </location>
</feature>
<dbReference type="OrthoDB" id="194358at2759"/>
<dbReference type="PANTHER" id="PTHR24148">
    <property type="entry name" value="ANKYRIN REPEAT DOMAIN-CONTAINING PROTEIN 39 HOMOLOG-RELATED"/>
    <property type="match status" value="1"/>
</dbReference>
<organism evidence="1 2">
    <name type="scientific">Lentithecium fluviatile CBS 122367</name>
    <dbReference type="NCBI Taxonomy" id="1168545"/>
    <lineage>
        <taxon>Eukaryota</taxon>
        <taxon>Fungi</taxon>
        <taxon>Dikarya</taxon>
        <taxon>Ascomycota</taxon>
        <taxon>Pezizomycotina</taxon>
        <taxon>Dothideomycetes</taxon>
        <taxon>Pleosporomycetidae</taxon>
        <taxon>Pleosporales</taxon>
        <taxon>Massarineae</taxon>
        <taxon>Lentitheciaceae</taxon>
        <taxon>Lentithecium</taxon>
    </lineage>
</organism>
<name>A0A6G1ID92_9PLEO</name>
<reference evidence="1" key="1">
    <citation type="journal article" date="2020" name="Stud. Mycol.">
        <title>101 Dothideomycetes genomes: a test case for predicting lifestyles and emergence of pathogens.</title>
        <authorList>
            <person name="Haridas S."/>
            <person name="Albert R."/>
            <person name="Binder M."/>
            <person name="Bloem J."/>
            <person name="Labutti K."/>
            <person name="Salamov A."/>
            <person name="Andreopoulos B."/>
            <person name="Baker S."/>
            <person name="Barry K."/>
            <person name="Bills G."/>
            <person name="Bluhm B."/>
            <person name="Cannon C."/>
            <person name="Castanera R."/>
            <person name="Culley D."/>
            <person name="Daum C."/>
            <person name="Ezra D."/>
            <person name="Gonzalez J."/>
            <person name="Henrissat B."/>
            <person name="Kuo A."/>
            <person name="Liang C."/>
            <person name="Lipzen A."/>
            <person name="Lutzoni F."/>
            <person name="Magnuson J."/>
            <person name="Mondo S."/>
            <person name="Nolan M."/>
            <person name="Ohm R."/>
            <person name="Pangilinan J."/>
            <person name="Park H.-J."/>
            <person name="Ramirez L."/>
            <person name="Alfaro M."/>
            <person name="Sun H."/>
            <person name="Tritt A."/>
            <person name="Yoshinaga Y."/>
            <person name="Zwiers L.-H."/>
            <person name="Turgeon B."/>
            <person name="Goodwin S."/>
            <person name="Spatafora J."/>
            <person name="Crous P."/>
            <person name="Grigoriev I."/>
        </authorList>
    </citation>
    <scope>NUCLEOTIDE SEQUENCE</scope>
    <source>
        <strain evidence="1">CBS 122367</strain>
    </source>
</reference>
<keyword evidence="2" id="KW-1185">Reference proteome</keyword>
<gene>
    <name evidence="1" type="ORF">K458DRAFT_469541</name>
</gene>
<accession>A0A6G1ID92</accession>
<dbReference type="InterPro" id="IPR052895">
    <property type="entry name" value="HetReg/Transcr_Mod"/>
</dbReference>
<dbReference type="AlphaFoldDB" id="A0A6G1ID92"/>